<comment type="catalytic activity">
    <reaction evidence="1">
        <text>ATP + protein L-histidine = ADP + protein N-phospho-L-histidine.</text>
        <dbReference type="EC" id="2.7.13.3"/>
    </reaction>
</comment>
<dbReference type="InterPro" id="IPR003594">
    <property type="entry name" value="HATPase_dom"/>
</dbReference>
<evidence type="ECO:0000256" key="5">
    <source>
        <dbReference type="ARBA" id="ARBA00022777"/>
    </source>
</evidence>
<reference evidence="9" key="1">
    <citation type="journal article" date="2019" name="Int. J. Syst. Evol. Microbiol.">
        <title>The Global Catalogue of Microorganisms (GCM) 10K type strain sequencing project: providing services to taxonomists for standard genome sequencing and annotation.</title>
        <authorList>
            <consortium name="The Broad Institute Genomics Platform"/>
            <consortium name="The Broad Institute Genome Sequencing Center for Infectious Disease"/>
            <person name="Wu L."/>
            <person name="Ma J."/>
        </authorList>
    </citation>
    <scope>NUCLEOTIDE SEQUENCE [LARGE SCALE GENOMIC DNA]</scope>
    <source>
        <strain evidence="9">CGMCC 1.10106</strain>
    </source>
</reference>
<protein>
    <recommendedName>
        <fullName evidence="2">histidine kinase</fullName>
        <ecNumber evidence="2">2.7.13.3</ecNumber>
    </recommendedName>
</protein>
<dbReference type="Pfam" id="PF02518">
    <property type="entry name" value="HATPase_c"/>
    <property type="match status" value="1"/>
</dbReference>
<dbReference type="SUPFAM" id="SSF47384">
    <property type="entry name" value="Homodimeric domain of signal transducing histidine kinase"/>
    <property type="match status" value="1"/>
</dbReference>
<comment type="caution">
    <text evidence="8">The sequence shown here is derived from an EMBL/GenBank/DDBJ whole genome shotgun (WGS) entry which is preliminary data.</text>
</comment>
<dbReference type="PANTHER" id="PTHR43711:SF1">
    <property type="entry name" value="HISTIDINE KINASE 1"/>
    <property type="match status" value="1"/>
</dbReference>
<dbReference type="Proteomes" id="UP000618591">
    <property type="component" value="Unassembled WGS sequence"/>
</dbReference>
<dbReference type="InterPro" id="IPR050736">
    <property type="entry name" value="Sensor_HK_Regulatory"/>
</dbReference>
<dbReference type="InterPro" id="IPR003661">
    <property type="entry name" value="HisK_dim/P_dom"/>
</dbReference>
<gene>
    <name evidence="8" type="ORF">GCM10011395_32290</name>
</gene>
<dbReference type="InterPro" id="IPR005467">
    <property type="entry name" value="His_kinase_dom"/>
</dbReference>
<dbReference type="InterPro" id="IPR036890">
    <property type="entry name" value="HATPase_C_sf"/>
</dbReference>
<proteinExistence type="predicted"/>
<dbReference type="PRINTS" id="PR00344">
    <property type="entry name" value="BCTRLSENSOR"/>
</dbReference>
<name>A0ABQ1H5I6_9SPHN</name>
<keyword evidence="9" id="KW-1185">Reference proteome</keyword>
<evidence type="ECO:0000256" key="1">
    <source>
        <dbReference type="ARBA" id="ARBA00000085"/>
    </source>
</evidence>
<keyword evidence="4" id="KW-0808">Transferase</keyword>
<dbReference type="RefSeq" id="WP_188449330.1">
    <property type="nucleotide sequence ID" value="NZ_BMDW01000026.1"/>
</dbReference>
<dbReference type="Gene3D" id="3.30.565.10">
    <property type="entry name" value="Histidine kinase-like ATPase, C-terminal domain"/>
    <property type="match status" value="1"/>
</dbReference>
<evidence type="ECO:0000256" key="4">
    <source>
        <dbReference type="ARBA" id="ARBA00022679"/>
    </source>
</evidence>
<keyword evidence="6" id="KW-0902">Two-component regulatory system</keyword>
<dbReference type="PANTHER" id="PTHR43711">
    <property type="entry name" value="TWO-COMPONENT HISTIDINE KINASE"/>
    <property type="match status" value="1"/>
</dbReference>
<dbReference type="SUPFAM" id="SSF55874">
    <property type="entry name" value="ATPase domain of HSP90 chaperone/DNA topoisomerase II/histidine kinase"/>
    <property type="match status" value="1"/>
</dbReference>
<dbReference type="EC" id="2.7.13.3" evidence="2"/>
<dbReference type="InterPro" id="IPR004358">
    <property type="entry name" value="Sig_transdc_His_kin-like_C"/>
</dbReference>
<dbReference type="InterPro" id="IPR036097">
    <property type="entry name" value="HisK_dim/P_sf"/>
</dbReference>
<evidence type="ECO:0000256" key="6">
    <source>
        <dbReference type="ARBA" id="ARBA00023012"/>
    </source>
</evidence>
<sequence length="459" mass="49037">MNVNEPMLPPVRGLIDRDGRLVEADQRLHDLNARAGGSIGQPLAVPQIATLARLAQRLGILVSRGVVAGDGDGDLELWVRAQPEPRGVRLAITGWRSRAAWHPGGIAEERASDFLRSEADWLWETDSALRLTFLSVSAGARYGFDAAAMLGQPLTRLFVLGESDGGAFPILGGLALQQRFDDQPATIRDTGRGVRLAANPRIDASGAFAGFVGAAQMLDDASVPPVEAPPAPDATTSAFAARLDQALRSPLDRIIANADSIHAQSEGPLRQDYADYAADIASAGRHLMGLVDDLVDLQAIERPDFVVLREAVDLADVARRAAGLLQVRAAEAKVRIDRPSLGEALPATGEFRRALQVLVNLIGNAVRYSPIDGMVWVRAEREGDVAAIIVADQGRGIGLEDQARIFEKFERVDPREAGGSGLGLYIARRLARAMGGDVTVDSAPGQGARFVFKLPVRAE</sequence>
<dbReference type="SMART" id="SM00387">
    <property type="entry name" value="HATPase_c"/>
    <property type="match status" value="1"/>
</dbReference>
<accession>A0ABQ1H5I6</accession>
<evidence type="ECO:0000256" key="2">
    <source>
        <dbReference type="ARBA" id="ARBA00012438"/>
    </source>
</evidence>
<keyword evidence="5" id="KW-0418">Kinase</keyword>
<evidence type="ECO:0000313" key="9">
    <source>
        <dbReference type="Proteomes" id="UP000618591"/>
    </source>
</evidence>
<dbReference type="Gene3D" id="1.10.287.130">
    <property type="match status" value="1"/>
</dbReference>
<evidence type="ECO:0000259" key="7">
    <source>
        <dbReference type="PROSITE" id="PS50109"/>
    </source>
</evidence>
<feature type="domain" description="Histidine kinase" evidence="7">
    <location>
        <begin position="242"/>
        <end position="458"/>
    </location>
</feature>
<evidence type="ECO:0000313" key="8">
    <source>
        <dbReference type="EMBL" id="GGA59526.1"/>
    </source>
</evidence>
<dbReference type="EMBL" id="BMDW01000026">
    <property type="protein sequence ID" value="GGA59526.1"/>
    <property type="molecule type" value="Genomic_DNA"/>
</dbReference>
<organism evidence="8 9">
    <name type="scientific">Sphingomonas psychrolutea</name>
    <dbReference type="NCBI Taxonomy" id="1259676"/>
    <lineage>
        <taxon>Bacteria</taxon>
        <taxon>Pseudomonadati</taxon>
        <taxon>Pseudomonadota</taxon>
        <taxon>Alphaproteobacteria</taxon>
        <taxon>Sphingomonadales</taxon>
        <taxon>Sphingomonadaceae</taxon>
        <taxon>Sphingomonas</taxon>
    </lineage>
</organism>
<dbReference type="PROSITE" id="PS50109">
    <property type="entry name" value="HIS_KIN"/>
    <property type="match status" value="1"/>
</dbReference>
<evidence type="ECO:0000256" key="3">
    <source>
        <dbReference type="ARBA" id="ARBA00022553"/>
    </source>
</evidence>
<keyword evidence="3" id="KW-0597">Phosphoprotein</keyword>
<dbReference type="CDD" id="cd00082">
    <property type="entry name" value="HisKA"/>
    <property type="match status" value="1"/>
</dbReference>